<dbReference type="InterPro" id="IPR012258">
    <property type="entry name" value="Acyl-CoA_oxidase"/>
</dbReference>
<evidence type="ECO:0000256" key="6">
    <source>
        <dbReference type="ARBA" id="ARBA00022832"/>
    </source>
</evidence>
<dbReference type="SUPFAM" id="SSF47203">
    <property type="entry name" value="Acyl-CoA dehydrogenase C-terminal domain-like"/>
    <property type="match status" value="2"/>
</dbReference>
<evidence type="ECO:0000256" key="3">
    <source>
        <dbReference type="ARBA" id="ARBA00006288"/>
    </source>
</evidence>
<dbReference type="Pfam" id="PF14749">
    <property type="entry name" value="Acyl-CoA_ox_N"/>
    <property type="match status" value="1"/>
</dbReference>
<keyword evidence="7" id="KW-0560">Oxidoreductase</keyword>
<comment type="cofactor">
    <cofactor evidence="1">
        <name>FAD</name>
        <dbReference type="ChEBI" id="CHEBI:57692"/>
    </cofactor>
</comment>
<feature type="domain" description="Acyl-CoA oxidase C-terminal" evidence="13">
    <location>
        <begin position="496"/>
        <end position="670"/>
    </location>
</feature>
<evidence type="ECO:0000256" key="8">
    <source>
        <dbReference type="ARBA" id="ARBA00023098"/>
    </source>
</evidence>
<dbReference type="InterPro" id="IPR037069">
    <property type="entry name" value="AcylCoA_DH/ox_N_sf"/>
</dbReference>
<proteinExistence type="inferred from homology"/>
<dbReference type="Gene3D" id="2.40.110.10">
    <property type="entry name" value="Butyryl-CoA Dehydrogenase, subunit A, domain 2"/>
    <property type="match status" value="1"/>
</dbReference>
<dbReference type="FunFam" id="1.20.140.10:FF:000010">
    <property type="entry name" value="Acyl-coenzyme A oxidase"/>
    <property type="match status" value="1"/>
</dbReference>
<dbReference type="GO" id="GO:0003997">
    <property type="term" value="F:acyl-CoA oxidase activity"/>
    <property type="evidence" value="ECO:0007669"/>
    <property type="project" value="InterPro"/>
</dbReference>
<organism evidence="16 17">
    <name type="scientific">Stylonychia lemnae</name>
    <name type="common">Ciliate</name>
    <dbReference type="NCBI Taxonomy" id="5949"/>
    <lineage>
        <taxon>Eukaryota</taxon>
        <taxon>Sar</taxon>
        <taxon>Alveolata</taxon>
        <taxon>Ciliophora</taxon>
        <taxon>Intramacronucleata</taxon>
        <taxon>Spirotrichea</taxon>
        <taxon>Stichotrichia</taxon>
        <taxon>Sporadotrichida</taxon>
        <taxon>Oxytrichidae</taxon>
        <taxon>Stylonychinae</taxon>
        <taxon>Stylonychia</taxon>
    </lineage>
</organism>
<evidence type="ECO:0000259" key="14">
    <source>
        <dbReference type="Pfam" id="PF14749"/>
    </source>
</evidence>
<dbReference type="Pfam" id="PF01756">
    <property type="entry name" value="ACOX"/>
    <property type="match status" value="1"/>
</dbReference>
<dbReference type="GO" id="GO:0071949">
    <property type="term" value="F:FAD binding"/>
    <property type="evidence" value="ECO:0007669"/>
    <property type="project" value="InterPro"/>
</dbReference>
<comment type="subcellular location">
    <subcellularLocation>
        <location evidence="2">Peroxisome</location>
    </subcellularLocation>
</comment>
<dbReference type="GO" id="GO:0005504">
    <property type="term" value="F:fatty acid binding"/>
    <property type="evidence" value="ECO:0007669"/>
    <property type="project" value="TreeGrafter"/>
</dbReference>
<dbReference type="InterPro" id="IPR046373">
    <property type="entry name" value="Acyl-CoA_Oxase/DH_mid-dom_sf"/>
</dbReference>
<feature type="domain" description="Acyl-CoA oxidase C-alpha1" evidence="15">
    <location>
        <begin position="291"/>
        <end position="452"/>
    </location>
</feature>
<evidence type="ECO:0000259" key="13">
    <source>
        <dbReference type="Pfam" id="PF01756"/>
    </source>
</evidence>
<dbReference type="Proteomes" id="UP000039865">
    <property type="component" value="Unassembled WGS sequence"/>
</dbReference>
<evidence type="ECO:0000313" key="17">
    <source>
        <dbReference type="Proteomes" id="UP000039865"/>
    </source>
</evidence>
<dbReference type="GO" id="GO:0005777">
    <property type="term" value="C:peroxisome"/>
    <property type="evidence" value="ECO:0007669"/>
    <property type="project" value="UniProtKB-SubCell"/>
</dbReference>
<reference evidence="16 17" key="1">
    <citation type="submission" date="2014-06" db="EMBL/GenBank/DDBJ databases">
        <authorList>
            <person name="Swart Estienne"/>
        </authorList>
    </citation>
    <scope>NUCLEOTIDE SEQUENCE [LARGE SCALE GENOMIC DNA]</scope>
    <source>
        <strain evidence="16 17">130c</strain>
    </source>
</reference>
<dbReference type="PIRSF" id="PIRSF000168">
    <property type="entry name" value="Acyl-CoA_oxidase"/>
    <property type="match status" value="1"/>
</dbReference>
<dbReference type="FunFam" id="2.40.110.10:FF:000003">
    <property type="entry name" value="Acyl-coenzyme A oxidase"/>
    <property type="match status" value="1"/>
</dbReference>
<dbReference type="EMBL" id="CCKQ01004605">
    <property type="protein sequence ID" value="CDW75768.1"/>
    <property type="molecule type" value="Genomic_DNA"/>
</dbReference>
<dbReference type="PANTHER" id="PTHR10909">
    <property type="entry name" value="ELECTRON TRANSPORT OXIDOREDUCTASE"/>
    <property type="match status" value="1"/>
</dbReference>
<feature type="binding site" evidence="12">
    <location>
        <position position="155"/>
    </location>
    <ligand>
        <name>FAD</name>
        <dbReference type="ChEBI" id="CHEBI:57692"/>
    </ligand>
</feature>
<dbReference type="GO" id="GO:0055088">
    <property type="term" value="P:lipid homeostasis"/>
    <property type="evidence" value="ECO:0007669"/>
    <property type="project" value="TreeGrafter"/>
</dbReference>
<dbReference type="InterPro" id="IPR055060">
    <property type="entry name" value="ACOX_C_alpha1"/>
</dbReference>
<evidence type="ECO:0000256" key="9">
    <source>
        <dbReference type="ARBA" id="ARBA00023140"/>
    </source>
</evidence>
<feature type="binding site" evidence="12">
    <location>
        <position position="194"/>
    </location>
    <ligand>
        <name>FAD</name>
        <dbReference type="ChEBI" id="CHEBI:57692"/>
    </ligand>
</feature>
<gene>
    <name evidence="16" type="primary">Contig8106.g8642</name>
    <name evidence="16" type="ORF">STYLEM_4763</name>
</gene>
<keyword evidence="9" id="KW-0576">Peroxisome</keyword>
<keyword evidence="5 10" id="KW-0274">FAD</keyword>
<comment type="similarity">
    <text evidence="3 10">Belongs to the acyl-CoA oxidase family.</text>
</comment>
<evidence type="ECO:0000256" key="10">
    <source>
        <dbReference type="PIRNR" id="PIRNR000168"/>
    </source>
</evidence>
<dbReference type="Gene3D" id="1.10.540.10">
    <property type="entry name" value="Acyl-CoA dehydrogenase/oxidase, N-terminal domain"/>
    <property type="match status" value="1"/>
</dbReference>
<dbReference type="InterPro" id="IPR029320">
    <property type="entry name" value="Acyl-CoA_ox_N"/>
</dbReference>
<evidence type="ECO:0000256" key="4">
    <source>
        <dbReference type="ARBA" id="ARBA00022630"/>
    </source>
</evidence>
<dbReference type="PANTHER" id="PTHR10909:SF250">
    <property type="entry name" value="PEROXISOMAL ACYL-COENZYME A OXIDASE 1"/>
    <property type="match status" value="1"/>
</dbReference>
<keyword evidence="4 10" id="KW-0285">Flavoprotein</keyword>
<keyword evidence="8" id="KW-0443">Lipid metabolism</keyword>
<dbReference type="InterPro" id="IPR009100">
    <property type="entry name" value="AcylCoA_DH/oxidase_NM_dom_sf"/>
</dbReference>
<keyword evidence="6" id="KW-0276">Fatty acid metabolism</keyword>
<evidence type="ECO:0000256" key="12">
    <source>
        <dbReference type="PIRSR" id="PIRSR000168-2"/>
    </source>
</evidence>
<name>A0A078A2K3_STYLE</name>
<evidence type="ECO:0000256" key="7">
    <source>
        <dbReference type="ARBA" id="ARBA00023002"/>
    </source>
</evidence>
<dbReference type="InterPro" id="IPR036250">
    <property type="entry name" value="AcylCo_DH-like_C"/>
</dbReference>
<dbReference type="Gene3D" id="1.20.140.10">
    <property type="entry name" value="Butyryl-CoA Dehydrogenase, subunit A, domain 3"/>
    <property type="match status" value="2"/>
</dbReference>
<dbReference type="AlphaFoldDB" id="A0A078A2K3"/>
<dbReference type="OrthoDB" id="434460at2759"/>
<dbReference type="InterPro" id="IPR002655">
    <property type="entry name" value="Acyl-CoA_oxidase_C"/>
</dbReference>
<dbReference type="OMA" id="ERDQCTF"/>
<keyword evidence="17" id="KW-1185">Reference proteome</keyword>
<evidence type="ECO:0000313" key="16">
    <source>
        <dbReference type="EMBL" id="CDW75768.1"/>
    </source>
</evidence>
<accession>A0A078A2K3</accession>
<dbReference type="InParanoid" id="A0A078A2K3"/>
<evidence type="ECO:0000256" key="5">
    <source>
        <dbReference type="ARBA" id="ARBA00022827"/>
    </source>
</evidence>
<protein>
    <recommendedName>
        <fullName evidence="10">Acyl-coenzyme A oxidase</fullName>
    </recommendedName>
</protein>
<evidence type="ECO:0000256" key="2">
    <source>
        <dbReference type="ARBA" id="ARBA00004275"/>
    </source>
</evidence>
<dbReference type="SUPFAM" id="SSF56645">
    <property type="entry name" value="Acyl-CoA dehydrogenase NM domain-like"/>
    <property type="match status" value="1"/>
</dbReference>
<evidence type="ECO:0000259" key="15">
    <source>
        <dbReference type="Pfam" id="PF22924"/>
    </source>
</evidence>
<feature type="active site" description="Proton acceptor" evidence="11">
    <location>
        <position position="438"/>
    </location>
</feature>
<sequence length="674" mass="77181">MSNSVPRTGSIKNKIVASDLEEERKNLNFDQMELTEFLYYGKENYAKYQGWIKLVEKEPILANHHSWYDMTREEQMECQLQKSRRMYEIDRKEYFHDVENGFIAWYNAILKGVYSFGLNFTMFMTCIESLADDEQRNQWLPKLKDLKMIGCYAQTELGHGSNVAGIETTATYDNTTDEFVINSPTLTSTKFWPGDMGKISCYSCVYARLISNGKDHGVQPFLVQTRDLATYEPLPGVEMGDIGPKFGYQSKDNGYQIYKNLRIPRYNHLKRFSEVDREGNFKLKGDQRILYSIMLLTRVQIISYAPFAIFQALQIGTRYAVVRRQFSTLDGTKLERKLLDYQTHMYKYAPLLAYAMAFKFSGHYLIKLYEKVMDGVKNNDFSQLELLHHLSSGYKAVYTKITYDAIDDVRQSCGGAGFLQWSALPQYQQDYAPNPTFEGDNTVMLQQCSRLIVKTVKGLAKGKKAEGNFSYLNNILGLIEMKSTAKTVEDVLSVEFLETALAVRSAFKVKSTVEDLMKSKASENQKANSEFAIDIISMSTAHVMYTTFYNFKNGLSIIKCNSLKNHLNNLLRLYSISELIKDNQCLYESGFFSSGIMNLLNQALKQLLKTLRPFMIPIVEAIQIPDVILTSSIGNSYGDIYETQLEWAKSSRLNKSTTIRGFKENILPIVNGKL</sequence>
<dbReference type="Pfam" id="PF22924">
    <property type="entry name" value="ACOX_C_alpha1"/>
    <property type="match status" value="1"/>
</dbReference>
<feature type="domain" description="Acyl-coenzyme A oxidase N-terminal" evidence="14">
    <location>
        <begin position="31"/>
        <end position="149"/>
    </location>
</feature>
<evidence type="ECO:0000256" key="11">
    <source>
        <dbReference type="PIRSR" id="PIRSR000168-1"/>
    </source>
</evidence>
<evidence type="ECO:0000256" key="1">
    <source>
        <dbReference type="ARBA" id="ARBA00001974"/>
    </source>
</evidence>
<dbReference type="GO" id="GO:0033540">
    <property type="term" value="P:fatty acid beta-oxidation using acyl-CoA oxidase"/>
    <property type="evidence" value="ECO:0007669"/>
    <property type="project" value="TreeGrafter"/>
</dbReference>